<feature type="transmembrane region" description="Helical" evidence="1">
    <location>
        <begin position="83"/>
        <end position="104"/>
    </location>
</feature>
<name>A0A2Y9ATH0_9RHOB</name>
<organism evidence="3 5">
    <name type="scientific">Jannaschia seohaensis</name>
    <dbReference type="NCBI Taxonomy" id="475081"/>
    <lineage>
        <taxon>Bacteria</taxon>
        <taxon>Pseudomonadati</taxon>
        <taxon>Pseudomonadota</taxon>
        <taxon>Alphaproteobacteria</taxon>
        <taxon>Rhodobacterales</taxon>
        <taxon>Roseobacteraceae</taxon>
        <taxon>Jannaschia</taxon>
    </lineage>
</organism>
<sequence length="109" mass="10973">MTFPPAFSVAVLMRQALVLRLCAARAPLLGDSIALAALLVASGLLAVAVSVGGGAPGMFALILAAATLGLAGAFYSFRFVSDAVPRAVAAFVLACLPIPAIELVPRLPI</sequence>
<reference evidence="2 4" key="2">
    <citation type="submission" date="2018-03" db="EMBL/GenBank/DDBJ databases">
        <title>Genomic Encyclopedia of Archaeal and Bacterial Type Strains, Phase II (KMG-II): from individual species to whole genera.</title>
        <authorList>
            <person name="Goeker M."/>
        </authorList>
    </citation>
    <scope>NUCLEOTIDE SEQUENCE [LARGE SCALE GENOMIC DNA]</scope>
    <source>
        <strain evidence="2 4">DSM 25227</strain>
    </source>
</reference>
<dbReference type="RefSeq" id="WP_109564605.1">
    <property type="nucleotide sequence ID" value="NZ_QGDJ01000005.1"/>
</dbReference>
<feature type="transmembrane region" description="Helical" evidence="1">
    <location>
        <begin position="58"/>
        <end position="77"/>
    </location>
</feature>
<dbReference type="Proteomes" id="UP000245839">
    <property type="component" value="Unassembled WGS sequence"/>
</dbReference>
<keyword evidence="4" id="KW-1185">Reference proteome</keyword>
<keyword evidence="1" id="KW-0812">Transmembrane</keyword>
<keyword evidence="1" id="KW-0472">Membrane</keyword>
<reference evidence="3 5" key="1">
    <citation type="submission" date="2016-10" db="EMBL/GenBank/DDBJ databases">
        <authorList>
            <person name="Cai Z."/>
        </authorList>
    </citation>
    <scope>NUCLEOTIDE SEQUENCE [LARGE SCALE GENOMIC DNA]</scope>
    <source>
        <strain evidence="3 5">DSM 25227</strain>
    </source>
</reference>
<evidence type="ECO:0000313" key="4">
    <source>
        <dbReference type="Proteomes" id="UP000245839"/>
    </source>
</evidence>
<evidence type="ECO:0000313" key="5">
    <source>
        <dbReference type="Proteomes" id="UP000251571"/>
    </source>
</evidence>
<proteinExistence type="predicted"/>
<protein>
    <submittedName>
        <fullName evidence="3">Uncharacterized protein</fullName>
    </submittedName>
</protein>
<dbReference type="EMBL" id="QGDJ01000005">
    <property type="protein sequence ID" value="PWJ18113.1"/>
    <property type="molecule type" value="Genomic_DNA"/>
</dbReference>
<accession>A0A2Y9ATH0</accession>
<evidence type="ECO:0000313" key="3">
    <source>
        <dbReference type="EMBL" id="SSA46638.1"/>
    </source>
</evidence>
<gene>
    <name evidence="2" type="ORF">BCF38_105100</name>
    <name evidence="3" type="ORF">SAMN05421539_105100</name>
</gene>
<evidence type="ECO:0000313" key="2">
    <source>
        <dbReference type="EMBL" id="PWJ18113.1"/>
    </source>
</evidence>
<dbReference type="EMBL" id="UETC01000005">
    <property type="protein sequence ID" value="SSA46638.1"/>
    <property type="molecule type" value="Genomic_DNA"/>
</dbReference>
<dbReference type="AlphaFoldDB" id="A0A2Y9ATH0"/>
<keyword evidence="1" id="KW-1133">Transmembrane helix</keyword>
<evidence type="ECO:0000256" key="1">
    <source>
        <dbReference type="SAM" id="Phobius"/>
    </source>
</evidence>
<dbReference type="Proteomes" id="UP000251571">
    <property type="component" value="Unassembled WGS sequence"/>
</dbReference>